<dbReference type="PROSITE" id="PS00360">
    <property type="entry name" value="RIBOSOMAL_S9"/>
    <property type="match status" value="1"/>
</dbReference>
<dbReference type="InterPro" id="IPR014721">
    <property type="entry name" value="Ribsml_uS5_D2-typ_fold_subgr"/>
</dbReference>
<dbReference type="SUPFAM" id="SSF54211">
    <property type="entry name" value="Ribosomal protein S5 domain 2-like"/>
    <property type="match status" value="1"/>
</dbReference>
<dbReference type="AlphaFoldDB" id="A0A1I0L6V1"/>
<evidence type="ECO:0000256" key="5">
    <source>
        <dbReference type="HAMAP-Rule" id="MF_00532"/>
    </source>
</evidence>
<evidence type="ECO:0000256" key="2">
    <source>
        <dbReference type="ARBA" id="ARBA00022980"/>
    </source>
</evidence>
<dbReference type="PANTHER" id="PTHR21569:SF1">
    <property type="entry name" value="SMALL RIBOSOMAL SUBUNIT PROTEIN US9M"/>
    <property type="match status" value="1"/>
</dbReference>
<dbReference type="EMBL" id="FOIJ01000020">
    <property type="protein sequence ID" value="SEU35434.1"/>
    <property type="molecule type" value="Genomic_DNA"/>
</dbReference>
<accession>A0A1I0L6V1</accession>
<organism evidence="7 8">
    <name type="scientific">Stigmatella erecta</name>
    <dbReference type="NCBI Taxonomy" id="83460"/>
    <lineage>
        <taxon>Bacteria</taxon>
        <taxon>Pseudomonadati</taxon>
        <taxon>Myxococcota</taxon>
        <taxon>Myxococcia</taxon>
        <taxon>Myxococcales</taxon>
        <taxon>Cystobacterineae</taxon>
        <taxon>Archangiaceae</taxon>
        <taxon>Stigmatella</taxon>
    </lineage>
</organism>
<dbReference type="Pfam" id="PF00380">
    <property type="entry name" value="Ribosomal_S9"/>
    <property type="match status" value="1"/>
</dbReference>
<dbReference type="GO" id="GO:0022627">
    <property type="term" value="C:cytosolic small ribosomal subunit"/>
    <property type="evidence" value="ECO:0007669"/>
    <property type="project" value="TreeGrafter"/>
</dbReference>
<evidence type="ECO:0000256" key="3">
    <source>
        <dbReference type="ARBA" id="ARBA00023274"/>
    </source>
</evidence>
<dbReference type="Proteomes" id="UP000199181">
    <property type="component" value="Unassembled WGS sequence"/>
</dbReference>
<reference evidence="8" key="1">
    <citation type="submission" date="2016-10" db="EMBL/GenBank/DDBJ databases">
        <authorList>
            <person name="Varghese N."/>
            <person name="Submissions S."/>
        </authorList>
    </citation>
    <scope>NUCLEOTIDE SEQUENCE [LARGE SCALE GENOMIC DNA]</scope>
    <source>
        <strain evidence="8">DSM 16858</strain>
    </source>
</reference>
<evidence type="ECO:0000313" key="8">
    <source>
        <dbReference type="Proteomes" id="UP000199181"/>
    </source>
</evidence>
<proteinExistence type="inferred from homology"/>
<protein>
    <recommendedName>
        <fullName evidence="4 5">Small ribosomal subunit protein uS9</fullName>
    </recommendedName>
</protein>
<dbReference type="InterPro" id="IPR020574">
    <property type="entry name" value="Ribosomal_uS9_CS"/>
</dbReference>
<dbReference type="Gene3D" id="3.30.230.10">
    <property type="match status" value="1"/>
</dbReference>
<sequence length="133" mass="14881">MPINPENGFYATGRRKEATARVWLKPGTGIVTINGRELNNYFGRETSKMVMYQPLEIIEQKGKVDLTVNVRGGGLSGQAGAIRHGIARALCAFNPEFRPALKKAGFLTRDARAVERKKYGQPGARRRFQFSKR</sequence>
<dbReference type="HAMAP" id="MF_00532_B">
    <property type="entry name" value="Ribosomal_uS9_B"/>
    <property type="match status" value="1"/>
</dbReference>
<keyword evidence="2 5" id="KW-0689">Ribosomal protein</keyword>
<dbReference type="GO" id="GO:0003735">
    <property type="term" value="F:structural constituent of ribosome"/>
    <property type="evidence" value="ECO:0007669"/>
    <property type="project" value="InterPro"/>
</dbReference>
<evidence type="ECO:0000256" key="1">
    <source>
        <dbReference type="ARBA" id="ARBA00005251"/>
    </source>
</evidence>
<gene>
    <name evidence="5" type="primary">rpsI</name>
    <name evidence="7" type="ORF">SAMN05443639_12065</name>
</gene>
<dbReference type="PANTHER" id="PTHR21569">
    <property type="entry name" value="RIBOSOMAL PROTEIN S9"/>
    <property type="match status" value="1"/>
</dbReference>
<dbReference type="InterPro" id="IPR020568">
    <property type="entry name" value="Ribosomal_Su5_D2-typ_SF"/>
</dbReference>
<dbReference type="NCBIfam" id="NF001099">
    <property type="entry name" value="PRK00132.1"/>
    <property type="match status" value="1"/>
</dbReference>
<comment type="similarity">
    <text evidence="1 5 6">Belongs to the universal ribosomal protein uS9 family.</text>
</comment>
<dbReference type="FunFam" id="3.30.230.10:FF:000001">
    <property type="entry name" value="30S ribosomal protein S9"/>
    <property type="match status" value="1"/>
</dbReference>
<keyword evidence="8" id="KW-1185">Reference proteome</keyword>
<evidence type="ECO:0000256" key="4">
    <source>
        <dbReference type="ARBA" id="ARBA00035259"/>
    </source>
</evidence>
<dbReference type="GO" id="GO:0003723">
    <property type="term" value="F:RNA binding"/>
    <property type="evidence" value="ECO:0007669"/>
    <property type="project" value="TreeGrafter"/>
</dbReference>
<dbReference type="GO" id="GO:0006412">
    <property type="term" value="P:translation"/>
    <property type="evidence" value="ECO:0007669"/>
    <property type="project" value="UniProtKB-UniRule"/>
</dbReference>
<dbReference type="InterPro" id="IPR023035">
    <property type="entry name" value="Ribosomal_uS9_bac/plastid"/>
</dbReference>
<name>A0A1I0L6V1_9BACT</name>
<keyword evidence="3 5" id="KW-0687">Ribonucleoprotein</keyword>
<evidence type="ECO:0000313" key="7">
    <source>
        <dbReference type="EMBL" id="SEU35434.1"/>
    </source>
</evidence>
<dbReference type="RefSeq" id="WP_093525322.1">
    <property type="nucleotide sequence ID" value="NZ_FOIJ01000020.1"/>
</dbReference>
<dbReference type="InterPro" id="IPR000754">
    <property type="entry name" value="Ribosomal_uS9"/>
</dbReference>
<evidence type="ECO:0000256" key="6">
    <source>
        <dbReference type="RuleBase" id="RU003815"/>
    </source>
</evidence>